<dbReference type="AlphaFoldDB" id="A0A1Y5WVL0"/>
<dbReference type="InterPro" id="IPR037401">
    <property type="entry name" value="SnoaL-like"/>
</dbReference>
<evidence type="ECO:0000259" key="1">
    <source>
        <dbReference type="Pfam" id="PF12680"/>
    </source>
</evidence>
<dbReference type="OrthoDB" id="8451859at2"/>
<proteinExistence type="predicted"/>
<dbReference type="Proteomes" id="UP000192674">
    <property type="component" value="Unassembled WGS sequence"/>
</dbReference>
<feature type="domain" description="SnoaL-like" evidence="1">
    <location>
        <begin position="8"/>
        <end position="112"/>
    </location>
</feature>
<dbReference type="Pfam" id="PF12680">
    <property type="entry name" value="SnoaL_2"/>
    <property type="match status" value="1"/>
</dbReference>
<dbReference type="RefSeq" id="WP_051894945.1">
    <property type="nucleotide sequence ID" value="NZ_FWXV01000001.1"/>
</dbReference>
<keyword evidence="3" id="KW-1185">Reference proteome</keyword>
<accession>A0A1Y5WVL0</accession>
<sequence length="126" mass="13801">MSDIKTIEGVYAAFGRRDLAAVLSTMDPAVTFVQAAPLPWGGTYHGVEGVQTFLTRLLSHLDPQVTTEALYSSGDHVVQIGRTRGRVLGNGKDFDLPEVHIWRLANTKIVSYQVHTDVPALLELLT</sequence>
<protein>
    <recommendedName>
        <fullName evidence="1">SnoaL-like domain-containing protein</fullName>
    </recommendedName>
</protein>
<evidence type="ECO:0000313" key="2">
    <source>
        <dbReference type="EMBL" id="SMC54077.1"/>
    </source>
</evidence>
<dbReference type="PANTHER" id="PTHR41252:SF1">
    <property type="entry name" value="BLR2505 PROTEIN"/>
    <property type="match status" value="1"/>
</dbReference>
<dbReference type="Gene3D" id="3.10.450.50">
    <property type="match status" value="1"/>
</dbReference>
<dbReference type="EMBL" id="FWXV01000001">
    <property type="protein sequence ID" value="SMC54077.1"/>
    <property type="molecule type" value="Genomic_DNA"/>
</dbReference>
<dbReference type="PANTHER" id="PTHR41252">
    <property type="entry name" value="BLR2505 PROTEIN"/>
    <property type="match status" value="1"/>
</dbReference>
<name>A0A1Y5WVL0_KIBAR</name>
<evidence type="ECO:0000313" key="3">
    <source>
        <dbReference type="Proteomes" id="UP000192674"/>
    </source>
</evidence>
<organism evidence="2 3">
    <name type="scientific">Kibdelosporangium aridum</name>
    <dbReference type="NCBI Taxonomy" id="2030"/>
    <lineage>
        <taxon>Bacteria</taxon>
        <taxon>Bacillati</taxon>
        <taxon>Actinomycetota</taxon>
        <taxon>Actinomycetes</taxon>
        <taxon>Pseudonocardiales</taxon>
        <taxon>Pseudonocardiaceae</taxon>
        <taxon>Kibdelosporangium</taxon>
    </lineage>
</organism>
<gene>
    <name evidence="2" type="ORF">SAMN05661093_00470</name>
</gene>
<dbReference type="InterPro" id="IPR032710">
    <property type="entry name" value="NTF2-like_dom_sf"/>
</dbReference>
<reference evidence="2 3" key="1">
    <citation type="submission" date="2017-04" db="EMBL/GenBank/DDBJ databases">
        <authorList>
            <person name="Afonso C.L."/>
            <person name="Miller P.J."/>
            <person name="Scott M.A."/>
            <person name="Spackman E."/>
            <person name="Goraichik I."/>
            <person name="Dimitrov K.M."/>
            <person name="Suarez D.L."/>
            <person name="Swayne D.E."/>
        </authorList>
    </citation>
    <scope>NUCLEOTIDE SEQUENCE [LARGE SCALE GENOMIC DNA]</scope>
    <source>
        <strain evidence="2 3">DSM 43828</strain>
    </source>
</reference>
<dbReference type="SUPFAM" id="SSF54427">
    <property type="entry name" value="NTF2-like"/>
    <property type="match status" value="1"/>
</dbReference>